<proteinExistence type="predicted"/>
<name>A0A0S4TQV3_RALSL</name>
<evidence type="ECO:0000313" key="1">
    <source>
        <dbReference type="EMBL" id="CUV11901.1"/>
    </source>
</evidence>
<dbReference type="EMBL" id="LN899819">
    <property type="protein sequence ID" value="CUV11901.1"/>
    <property type="molecule type" value="Genomic_DNA"/>
</dbReference>
<accession>A0A0S4TQV3</accession>
<organism evidence="1">
    <name type="scientific">Ralstonia solanacearum</name>
    <name type="common">Pseudomonas solanacearum</name>
    <dbReference type="NCBI Taxonomy" id="305"/>
    <lineage>
        <taxon>Bacteria</taxon>
        <taxon>Pseudomonadati</taxon>
        <taxon>Pseudomonadota</taxon>
        <taxon>Betaproteobacteria</taxon>
        <taxon>Burkholderiales</taxon>
        <taxon>Burkholderiaceae</taxon>
        <taxon>Ralstonia</taxon>
        <taxon>Ralstonia solanacearum species complex</taxon>
    </lineage>
</organism>
<dbReference type="AlphaFoldDB" id="A0A0S4TQV3"/>
<sequence length="25" mass="2927">MLFGGFTMERKRQTFSVISFCARTI</sequence>
<protein>
    <submittedName>
        <fullName evidence="1">Uncharacterized protein</fullName>
    </submittedName>
</protein>
<reference evidence="1" key="1">
    <citation type="submission" date="2015-10" db="EMBL/GenBank/DDBJ databases">
        <authorList>
            <person name="Gilbert D.G."/>
        </authorList>
    </citation>
    <scope>NUCLEOTIDE SEQUENCE</scope>
    <source>
        <strain evidence="1">Phyl III-seqv23</strain>
    </source>
</reference>
<gene>
    <name evidence="1" type="ORF">RUN39_v1_260048</name>
</gene>